<keyword evidence="2" id="KW-1185">Reference proteome</keyword>
<comment type="caution">
    <text evidence="1">The sequence shown here is derived from an EMBL/GenBank/DDBJ whole genome shotgun (WGS) entry which is preliminary data.</text>
</comment>
<dbReference type="AlphaFoldDB" id="A0A8J6UH69"/>
<accession>A0A8J6UH69</accession>
<proteinExistence type="predicted"/>
<evidence type="ECO:0000313" key="2">
    <source>
        <dbReference type="Proteomes" id="UP000632828"/>
    </source>
</evidence>
<gene>
    <name evidence="1" type="ORF">ICT70_09940</name>
</gene>
<organism evidence="1 2">
    <name type="scientific">Pelovirga terrestris</name>
    <dbReference type="NCBI Taxonomy" id="2771352"/>
    <lineage>
        <taxon>Bacteria</taxon>
        <taxon>Pseudomonadati</taxon>
        <taxon>Thermodesulfobacteriota</taxon>
        <taxon>Desulfuromonadia</taxon>
        <taxon>Geobacterales</taxon>
        <taxon>Geobacteraceae</taxon>
        <taxon>Pelovirga</taxon>
    </lineage>
</organism>
<evidence type="ECO:0000313" key="1">
    <source>
        <dbReference type="EMBL" id="MBD1400993.1"/>
    </source>
</evidence>
<name>A0A8J6UH69_9BACT</name>
<protein>
    <submittedName>
        <fullName evidence="1">DUF4292 domain-containing protein</fullName>
    </submittedName>
</protein>
<dbReference type="EMBL" id="JACWUN010000010">
    <property type="protein sequence ID" value="MBD1400993.1"/>
    <property type="molecule type" value="Genomic_DNA"/>
</dbReference>
<dbReference type="RefSeq" id="WP_191156110.1">
    <property type="nucleotide sequence ID" value="NZ_JACWUN010000010.1"/>
</dbReference>
<sequence>MKWLLLLVPLLFNACARPPEPLWTEVPAASELVEILQARVGSNSRLDTAASVSITAQGKHFSTQQFILAEQPDRVRVDALTGFGQLVMQLTSDGEILSVLLNTTSPPRFYRGSATQENFSHFVRLPLPPQLLVALLLYEPPIVDYQQAQVQQRGDLLELLLVDGFFSQTFYFDGQLRLTGSKYVHHQQTRLAVNYSRFSSTDGFPRRIALHMPEEDVSLALNINDLTLNGDIPAERFSLQAPENIAIEPIP</sequence>
<dbReference type="Gene3D" id="2.50.20.10">
    <property type="entry name" value="Lipoprotein localisation LolA/LolB/LppX"/>
    <property type="match status" value="1"/>
</dbReference>
<reference evidence="1" key="1">
    <citation type="submission" date="2020-09" db="EMBL/GenBank/DDBJ databases">
        <title>Pelobacter alkaliphilus sp. nov., a novel anaerobic arsenate-reducing bacterium from terrestrial mud volcano.</title>
        <authorList>
            <person name="Khomyakova M.A."/>
            <person name="Merkel A.Y."/>
            <person name="Slobodkin A.I."/>
        </authorList>
    </citation>
    <scope>NUCLEOTIDE SEQUENCE</scope>
    <source>
        <strain evidence="1">M08fum</strain>
    </source>
</reference>
<dbReference type="Proteomes" id="UP000632828">
    <property type="component" value="Unassembled WGS sequence"/>
</dbReference>